<evidence type="ECO:0000259" key="3">
    <source>
        <dbReference type="PROSITE" id="PS50835"/>
    </source>
</evidence>
<reference evidence="4" key="1">
    <citation type="submission" date="2023-07" db="EMBL/GenBank/DDBJ databases">
        <title>Chromosome-level Genome Assembly of Striped Snakehead (Channa striata).</title>
        <authorList>
            <person name="Liu H."/>
        </authorList>
    </citation>
    <scope>NUCLEOTIDE SEQUENCE</scope>
    <source>
        <strain evidence="4">Gz</strain>
        <tissue evidence="4">Muscle</tissue>
    </source>
</reference>
<dbReference type="InterPro" id="IPR003599">
    <property type="entry name" value="Ig_sub"/>
</dbReference>
<protein>
    <recommendedName>
        <fullName evidence="3">Ig-like domain-containing protein</fullName>
    </recommendedName>
</protein>
<dbReference type="PANTHER" id="PTHR14334:SF1">
    <property type="entry name" value="B-CELL ANTIGEN RECEPTOR COMPLEX-ASSOCIATED PROTEIN ALPHA CHAIN"/>
    <property type="match status" value="1"/>
</dbReference>
<evidence type="ECO:0000313" key="4">
    <source>
        <dbReference type="EMBL" id="KAK2844819.1"/>
    </source>
</evidence>
<dbReference type="InterPro" id="IPR036179">
    <property type="entry name" value="Ig-like_dom_sf"/>
</dbReference>
<organism evidence="4 5">
    <name type="scientific">Channa striata</name>
    <name type="common">Snakehead murrel</name>
    <name type="synonym">Ophicephalus striatus</name>
    <dbReference type="NCBI Taxonomy" id="64152"/>
    <lineage>
        <taxon>Eukaryota</taxon>
        <taxon>Metazoa</taxon>
        <taxon>Chordata</taxon>
        <taxon>Craniata</taxon>
        <taxon>Vertebrata</taxon>
        <taxon>Euteleostomi</taxon>
        <taxon>Actinopterygii</taxon>
        <taxon>Neopterygii</taxon>
        <taxon>Teleostei</taxon>
        <taxon>Neoteleostei</taxon>
        <taxon>Acanthomorphata</taxon>
        <taxon>Anabantaria</taxon>
        <taxon>Anabantiformes</taxon>
        <taxon>Channoidei</taxon>
        <taxon>Channidae</taxon>
        <taxon>Channa</taxon>
    </lineage>
</organism>
<keyword evidence="1" id="KW-0393">Immunoglobulin domain</keyword>
<dbReference type="InterPro" id="IPR013783">
    <property type="entry name" value="Ig-like_fold"/>
</dbReference>
<dbReference type="GO" id="GO:0009897">
    <property type="term" value="C:external side of plasma membrane"/>
    <property type="evidence" value="ECO:0007669"/>
    <property type="project" value="TreeGrafter"/>
</dbReference>
<accession>A0AA88MUD8</accession>
<dbReference type="GO" id="GO:0019815">
    <property type="term" value="C:B cell receptor complex"/>
    <property type="evidence" value="ECO:0007669"/>
    <property type="project" value="TreeGrafter"/>
</dbReference>
<feature type="chain" id="PRO_5041712775" description="Ig-like domain-containing protein" evidence="2">
    <location>
        <begin position="18"/>
        <end position="221"/>
    </location>
</feature>
<dbReference type="InterPro" id="IPR007110">
    <property type="entry name" value="Ig-like_dom"/>
</dbReference>
<feature type="domain" description="Ig-like" evidence="3">
    <location>
        <begin position="40"/>
        <end position="107"/>
    </location>
</feature>
<feature type="signal peptide" evidence="2">
    <location>
        <begin position="1"/>
        <end position="17"/>
    </location>
</feature>
<evidence type="ECO:0000256" key="1">
    <source>
        <dbReference type="ARBA" id="ARBA00023319"/>
    </source>
</evidence>
<dbReference type="SUPFAM" id="SSF48726">
    <property type="entry name" value="Immunoglobulin"/>
    <property type="match status" value="1"/>
</dbReference>
<dbReference type="Proteomes" id="UP001187415">
    <property type="component" value="Unassembled WGS sequence"/>
</dbReference>
<evidence type="ECO:0000256" key="2">
    <source>
        <dbReference type="SAM" id="SignalP"/>
    </source>
</evidence>
<dbReference type="GO" id="GO:0050853">
    <property type="term" value="P:B cell receptor signaling pathway"/>
    <property type="evidence" value="ECO:0007669"/>
    <property type="project" value="TreeGrafter"/>
</dbReference>
<dbReference type="SMART" id="SM00409">
    <property type="entry name" value="IG"/>
    <property type="match status" value="1"/>
</dbReference>
<dbReference type="PANTHER" id="PTHR14334">
    <property type="entry name" value="B-CELL ANTIGEN RECEPTOR COMPLEX-ASSOCIATED PROTEIN"/>
    <property type="match status" value="1"/>
</dbReference>
<name>A0AA88MUD8_CHASR</name>
<comment type="caution">
    <text evidence="4">The sequence shown here is derived from an EMBL/GenBank/DDBJ whole genome shotgun (WGS) entry which is preliminary data.</text>
</comment>
<dbReference type="Gene3D" id="2.60.40.10">
    <property type="entry name" value="Immunoglobulins"/>
    <property type="match status" value="1"/>
</dbReference>
<evidence type="ECO:0000313" key="5">
    <source>
        <dbReference type="Proteomes" id="UP001187415"/>
    </source>
</evidence>
<dbReference type="EMBL" id="JAUPFM010000008">
    <property type="protein sequence ID" value="KAK2844819.1"/>
    <property type="molecule type" value="Genomic_DNA"/>
</dbReference>
<dbReference type="PROSITE" id="PS50835">
    <property type="entry name" value="IG_LIKE"/>
    <property type="match status" value="1"/>
</dbReference>
<sequence>MERAIILILCIFAVITTQNTIKLMNDEPFLSVALYGKAILKCCYKSEAMSLNRTWVRSFFAGNKSVGPESVNDANPVENREGDKECSTLTLSSVKKKDSGLYQCLVNGSLHTHGTYLQVYRPLQKTINLSESTKNKILTAEGVLLLLCVLLPSVTLLFKSKRVNELEKKKMKKEEENIYQGLNLDDCCTTYDQIERSQANGPYQDVCNIIEEEEDIQLEKP</sequence>
<gene>
    <name evidence="4" type="ORF">Q5P01_011478</name>
</gene>
<proteinExistence type="predicted"/>
<keyword evidence="5" id="KW-1185">Reference proteome</keyword>
<dbReference type="GO" id="GO:0030183">
    <property type="term" value="P:B cell differentiation"/>
    <property type="evidence" value="ECO:0007669"/>
    <property type="project" value="TreeGrafter"/>
</dbReference>
<keyword evidence="2" id="KW-0732">Signal</keyword>
<dbReference type="AlphaFoldDB" id="A0AA88MUD8"/>